<protein>
    <submittedName>
        <fullName evidence="2">Uncharacterized protein</fullName>
    </submittedName>
</protein>
<dbReference type="EMBL" id="CP042198">
    <property type="protein sequence ID" value="QDS75964.1"/>
    <property type="molecule type" value="Genomic_DNA"/>
</dbReference>
<evidence type="ECO:0000313" key="2">
    <source>
        <dbReference type="EMBL" id="QDS75964.1"/>
    </source>
</evidence>
<gene>
    <name evidence="2" type="ORF">FKW77_003721</name>
</gene>
<feature type="region of interest" description="Disordered" evidence="1">
    <location>
        <begin position="135"/>
        <end position="169"/>
    </location>
</feature>
<dbReference type="AlphaFoldDB" id="A0A517LJY4"/>
<reference evidence="2 3" key="1">
    <citation type="submission" date="2019-07" db="EMBL/GenBank/DDBJ databases">
        <title>Finished genome of Venturia effusa.</title>
        <authorList>
            <person name="Young C.A."/>
            <person name="Cox M.P."/>
            <person name="Ganley A.R.D."/>
            <person name="David W.J."/>
        </authorList>
    </citation>
    <scope>NUCLEOTIDE SEQUENCE [LARGE SCALE GENOMIC DNA]</scope>
    <source>
        <strain evidence="3">albino</strain>
    </source>
</reference>
<dbReference type="STRING" id="50376.A0A517LJY4"/>
<sequence>MNSASTRSRIKVNVKTQADRMKLHVTSSEQQDGEPTSKRQKISQSSHEQKEIGDVKSGTKGLQNISDPISVKILDVRLSPKQIMIDSIDAYAEDKFKIVKLREAKIQAENKAKALEKRVQELETHNQNLEAKLRHRKSTRAITAKNGDPEASKTGEGDVEDTKAEVKKPEERVEELENQVMELEAELDEAQDTIFNMDDNAKWTPKQDSEIRERLCKLETKIRRYCERHAGEFSNRTSAKARFPIPDDIAEEIWLRSNNRSTEGLTDEILCRTEPWLILSAWMNCFFYRKIFGNPFFFTNELLKSVQEEFEKTDFASAIHVLLLDLRKSDDKDGLKLRCDLMRALYPRDTSEKAKDRRKKTLTAVRKACHGLTHEFLKGPASRKTLPPPDKESVQVLLEIVTSLGILSLDISTQRSAVILKRKNQLPRVFSLSDSLLEPNSLHEKELTIDEEQLENRHIMLVTCPGLVLRGSSDGTDKESLRILRKAIVWMGEPEDEGDN</sequence>
<dbReference type="OrthoDB" id="4156714at2759"/>
<dbReference type="Proteomes" id="UP000316270">
    <property type="component" value="Chromosome 14"/>
</dbReference>
<feature type="region of interest" description="Disordered" evidence="1">
    <location>
        <begin position="1"/>
        <end position="61"/>
    </location>
</feature>
<name>A0A517LJY4_9PEZI</name>
<evidence type="ECO:0000256" key="1">
    <source>
        <dbReference type="SAM" id="MobiDB-lite"/>
    </source>
</evidence>
<feature type="compositionally biased region" description="Basic and acidic residues" evidence="1">
    <location>
        <begin position="147"/>
        <end position="169"/>
    </location>
</feature>
<keyword evidence="3" id="KW-1185">Reference proteome</keyword>
<accession>A0A517LJY4</accession>
<feature type="compositionally biased region" description="Polar residues" evidence="1">
    <location>
        <begin position="25"/>
        <end position="34"/>
    </location>
</feature>
<organism evidence="2 3">
    <name type="scientific">Venturia effusa</name>
    <dbReference type="NCBI Taxonomy" id="50376"/>
    <lineage>
        <taxon>Eukaryota</taxon>
        <taxon>Fungi</taxon>
        <taxon>Dikarya</taxon>
        <taxon>Ascomycota</taxon>
        <taxon>Pezizomycotina</taxon>
        <taxon>Dothideomycetes</taxon>
        <taxon>Pleosporomycetidae</taxon>
        <taxon>Venturiales</taxon>
        <taxon>Venturiaceae</taxon>
        <taxon>Venturia</taxon>
    </lineage>
</organism>
<evidence type="ECO:0000313" key="3">
    <source>
        <dbReference type="Proteomes" id="UP000316270"/>
    </source>
</evidence>
<proteinExistence type="predicted"/>